<protein>
    <submittedName>
        <fullName evidence="3">Acetyl esterase/lipase</fullName>
    </submittedName>
</protein>
<keyword evidence="1" id="KW-0378">Hydrolase</keyword>
<dbReference type="InterPro" id="IPR050300">
    <property type="entry name" value="GDXG_lipolytic_enzyme"/>
</dbReference>
<gene>
    <name evidence="3" type="ORF">ABID41_000363</name>
</gene>
<dbReference type="PANTHER" id="PTHR48081">
    <property type="entry name" value="AB HYDROLASE SUPERFAMILY PROTEIN C4A8.06C"/>
    <property type="match status" value="1"/>
</dbReference>
<dbReference type="EMBL" id="JBEPLU010000001">
    <property type="protein sequence ID" value="MET3525268.1"/>
    <property type="molecule type" value="Genomic_DNA"/>
</dbReference>
<evidence type="ECO:0000313" key="3">
    <source>
        <dbReference type="EMBL" id="MET3525268.1"/>
    </source>
</evidence>
<dbReference type="InterPro" id="IPR049492">
    <property type="entry name" value="BD-FAE-like_dom"/>
</dbReference>
<reference evidence="3 4" key="1">
    <citation type="submission" date="2024-06" db="EMBL/GenBank/DDBJ databases">
        <title>Genomic Encyclopedia of Type Strains, Phase IV (KMG-IV): sequencing the most valuable type-strain genomes for metagenomic binning, comparative biology and taxonomic classification.</title>
        <authorList>
            <person name="Goeker M."/>
        </authorList>
    </citation>
    <scope>NUCLEOTIDE SEQUENCE [LARGE SCALE GENOMIC DNA]</scope>
    <source>
        <strain evidence="3 4">DSM 17809</strain>
    </source>
</reference>
<name>A0ABV2EE16_9CAUL</name>
<dbReference type="RefSeq" id="WP_331928278.1">
    <property type="nucleotide sequence ID" value="NZ_JBEPLU010000001.1"/>
</dbReference>
<proteinExistence type="predicted"/>
<accession>A0ABV2EE16</accession>
<organism evidence="3 4">
    <name type="scientific">Phenylobacterium koreense</name>
    <dbReference type="NCBI Taxonomy" id="266125"/>
    <lineage>
        <taxon>Bacteria</taxon>
        <taxon>Pseudomonadati</taxon>
        <taxon>Pseudomonadota</taxon>
        <taxon>Alphaproteobacteria</taxon>
        <taxon>Caulobacterales</taxon>
        <taxon>Caulobacteraceae</taxon>
        <taxon>Phenylobacterium</taxon>
    </lineage>
</organism>
<evidence type="ECO:0000313" key="4">
    <source>
        <dbReference type="Proteomes" id="UP001549110"/>
    </source>
</evidence>
<dbReference type="SUPFAM" id="SSF53474">
    <property type="entry name" value="alpha/beta-Hydrolases"/>
    <property type="match status" value="1"/>
</dbReference>
<dbReference type="PANTHER" id="PTHR48081:SF9">
    <property type="entry name" value="CARBOXYLESTERASE"/>
    <property type="match status" value="1"/>
</dbReference>
<dbReference type="Gene3D" id="3.40.50.1820">
    <property type="entry name" value="alpha/beta hydrolase"/>
    <property type="match status" value="1"/>
</dbReference>
<dbReference type="InterPro" id="IPR029058">
    <property type="entry name" value="AB_hydrolase_fold"/>
</dbReference>
<keyword evidence="4" id="KW-1185">Reference proteome</keyword>
<dbReference type="PROSITE" id="PS51257">
    <property type="entry name" value="PROKAR_LIPOPROTEIN"/>
    <property type="match status" value="1"/>
</dbReference>
<evidence type="ECO:0000256" key="1">
    <source>
        <dbReference type="ARBA" id="ARBA00022801"/>
    </source>
</evidence>
<dbReference type="Pfam" id="PF20434">
    <property type="entry name" value="BD-FAE"/>
    <property type="match status" value="1"/>
</dbReference>
<sequence length="289" mass="30912">MVFPVRRWLGLAAVLPVALLLTACTPLGVFATFTSRDPAIVRASGEAYGPLPRQSLDVYAPRQMAVARPVAVFLYGGGWEKGRKWDYGWVAQALAARGYVVVLPDYRLFPEAHFPDFLEDGAKVVRWVVDNAGDYGGDASKIVLLGHSAGAYNAVMLGADPRYLQAAGVDPGRIRGVVGLAGPYDFLPLSGHRAAVFGTAADPAQTQPANFVGPQTPPMLLLTGDADEVVAPRNTQVLAKALKARGAQVETRAYADLGHNEIMAAIARPFRGRAPVLDDISAFMREVTE</sequence>
<dbReference type="Proteomes" id="UP001549110">
    <property type="component" value="Unassembled WGS sequence"/>
</dbReference>
<evidence type="ECO:0000259" key="2">
    <source>
        <dbReference type="Pfam" id="PF20434"/>
    </source>
</evidence>
<comment type="caution">
    <text evidence="3">The sequence shown here is derived from an EMBL/GenBank/DDBJ whole genome shotgun (WGS) entry which is preliminary data.</text>
</comment>
<feature type="domain" description="BD-FAE-like" evidence="2">
    <location>
        <begin position="56"/>
        <end position="242"/>
    </location>
</feature>